<accession>A0ABW5L9M1</accession>
<comment type="caution">
    <text evidence="10">The sequence shown here is derived from an EMBL/GenBank/DDBJ whole genome shotgun (WGS) entry which is preliminary data.</text>
</comment>
<dbReference type="InterPro" id="IPR037066">
    <property type="entry name" value="Plug_dom_sf"/>
</dbReference>
<evidence type="ECO:0000313" key="10">
    <source>
        <dbReference type="EMBL" id="MFD2556551.1"/>
    </source>
</evidence>
<dbReference type="Gene3D" id="2.40.170.20">
    <property type="entry name" value="TonB-dependent receptor, beta-barrel domain"/>
    <property type="match status" value="1"/>
</dbReference>
<evidence type="ECO:0000256" key="8">
    <source>
        <dbReference type="SAM" id="SignalP"/>
    </source>
</evidence>
<feature type="domain" description="TonB-dependent receptor plug" evidence="9">
    <location>
        <begin position="206"/>
        <end position="322"/>
    </location>
</feature>
<reference evidence="11" key="1">
    <citation type="journal article" date="2019" name="Int. J. Syst. Evol. Microbiol.">
        <title>The Global Catalogue of Microorganisms (GCM) 10K type strain sequencing project: providing services to taxonomists for standard genome sequencing and annotation.</title>
        <authorList>
            <consortium name="The Broad Institute Genomics Platform"/>
            <consortium name="The Broad Institute Genome Sequencing Center for Infectious Disease"/>
            <person name="Wu L."/>
            <person name="Ma J."/>
        </authorList>
    </citation>
    <scope>NUCLEOTIDE SEQUENCE [LARGE SCALE GENOMIC DNA]</scope>
    <source>
        <strain evidence="11">KCTC 52298</strain>
    </source>
</reference>
<evidence type="ECO:0000256" key="2">
    <source>
        <dbReference type="ARBA" id="ARBA00022448"/>
    </source>
</evidence>
<name>A0ABW5L9M1_9SPHI</name>
<dbReference type="InterPro" id="IPR012910">
    <property type="entry name" value="Plug_dom"/>
</dbReference>
<dbReference type="Pfam" id="PF07715">
    <property type="entry name" value="Plug"/>
    <property type="match status" value="1"/>
</dbReference>
<dbReference type="RefSeq" id="WP_210352391.1">
    <property type="nucleotide sequence ID" value="NZ_JAEQMU010000001.1"/>
</dbReference>
<protein>
    <submittedName>
        <fullName evidence="10">SusC/RagA family TonB-linked outer membrane protein</fullName>
    </submittedName>
</protein>
<evidence type="ECO:0000256" key="6">
    <source>
        <dbReference type="ARBA" id="ARBA00023237"/>
    </source>
</evidence>
<evidence type="ECO:0000256" key="5">
    <source>
        <dbReference type="ARBA" id="ARBA00023136"/>
    </source>
</evidence>
<keyword evidence="5 7" id="KW-0472">Membrane</keyword>
<evidence type="ECO:0000256" key="7">
    <source>
        <dbReference type="PROSITE-ProRule" id="PRU01360"/>
    </source>
</evidence>
<dbReference type="Proteomes" id="UP001597440">
    <property type="component" value="Unassembled WGS sequence"/>
</dbReference>
<dbReference type="NCBIfam" id="TIGR04056">
    <property type="entry name" value="OMP_RagA_SusC"/>
    <property type="match status" value="1"/>
</dbReference>
<evidence type="ECO:0000313" key="11">
    <source>
        <dbReference type="Proteomes" id="UP001597440"/>
    </source>
</evidence>
<comment type="similarity">
    <text evidence="7">Belongs to the TonB-dependent receptor family.</text>
</comment>
<keyword evidence="8" id="KW-0732">Signal</keyword>
<dbReference type="SUPFAM" id="SSF56935">
    <property type="entry name" value="Porins"/>
    <property type="match status" value="1"/>
</dbReference>
<feature type="chain" id="PRO_5045576515" evidence="8">
    <location>
        <begin position="22"/>
        <end position="1112"/>
    </location>
</feature>
<feature type="signal peptide" evidence="8">
    <location>
        <begin position="1"/>
        <end position="21"/>
    </location>
</feature>
<proteinExistence type="inferred from homology"/>
<organism evidence="10 11">
    <name type="scientific">Sphingobacterium tabacisoli</name>
    <dbReference type="NCBI Taxonomy" id="2044855"/>
    <lineage>
        <taxon>Bacteria</taxon>
        <taxon>Pseudomonadati</taxon>
        <taxon>Bacteroidota</taxon>
        <taxon>Sphingobacteriia</taxon>
        <taxon>Sphingobacteriales</taxon>
        <taxon>Sphingobacteriaceae</taxon>
        <taxon>Sphingobacterium</taxon>
    </lineage>
</organism>
<comment type="subcellular location">
    <subcellularLocation>
        <location evidence="1 7">Cell outer membrane</location>
        <topology evidence="1 7">Multi-pass membrane protein</topology>
    </subcellularLocation>
</comment>
<sequence length="1112" mass="124165">MKLTVLLVCIGILSASAGAYSQNKVSVSYRNTSLSAFLQDMEQKSNVRFVYSDDILKQNLQISIQANNAEVVEVLKNAFAGKGISVSKVNNTLYAIYKNETADESEGQDKEVNGRVVDPDGRALPKVTFWVVGTRFGGTTNENGSFRIVPPEGGKEIEFRYVGYVTRKVAIGDGRMGDIVLQKQDNTIEEVLVNTGMYERKAGTFTGSASTFTQKQIKEVSNQNVLSALAILDPSFQMLTNNDFGSNPNMIPDIQLRGQTGFSEDLRTEYSNVANQPLFVVDGFESTIERVFDLNINFIKSVTILKDAAAKAMWGAKAGNGVIVIETLRPQAGQMRISYNASANIQAPDLTSYHMTNSLEKVQAEVLSGKYTSSNPETQAALTKVHAQNLKAALDGVDTYWLSQPLQVGVGQRHTLTFDGGEENFQYSVNVGYNNTKGVMKGSDRNMYNGQSVLVYRKGKISATNNFSIDRNFSFNSPYGTFRDFAKMNPYWRIHDENGNFMKSYTIGTGASSIVVGNPLYNGNLNSKDGSNYTAITENFQIDYRHSNNLRFNVRLGYNQQNTATEFFRSALHTDYLNVSPVNPEYLNRGVYRLNNGFQKAYTVDLSTAYNKVIGKHEFYFNGILTANENQNEATGMTMVGFPNDDLNAISMGKQYQEGTKAVGTENTVRIAAATAALNYVFDRKYLVDASFRRNASSQYGRNAKWGNFWSLGAGWNLHEEKFVKNLKWIDLFRLTANTGVTGTPPGQNAYQALATYNYILDRTYNGDMGLELMALANPDLQWQKVAETNYRVELGFLNRFNASFDYYIKNTNNLLLSMEIAPSLGFNNYAENIGDVQNKGFQATLNYRMIKDAGRGLNVNVFGNVARNTNKIRSISSSLEALNNLNSDKFDESGNIIADKSQRQRPARRYEVGRSMSAIWAVQSLGIDPSNGQEIFLKRDGTMTYEWAAEDQEVLGDTQPLYNGTFGANVQYKDLSVNFAFTYRWGGQMYNSSLVSLVDDADFNYNVDIRALEQRWKQPGDVSLFKGIAQINSTATKPTSRFVQNYNELIFSSVSLSYNFTRMNFVQRSPFKSLMATCNLNDIGRLSTVRIERGLDYPYARTISFTLGASF</sequence>
<keyword evidence="11" id="KW-1185">Reference proteome</keyword>
<evidence type="ECO:0000259" key="9">
    <source>
        <dbReference type="Pfam" id="PF07715"/>
    </source>
</evidence>
<dbReference type="InterPro" id="IPR039426">
    <property type="entry name" value="TonB-dep_rcpt-like"/>
</dbReference>
<dbReference type="PROSITE" id="PS52016">
    <property type="entry name" value="TONB_DEPENDENT_REC_3"/>
    <property type="match status" value="1"/>
</dbReference>
<evidence type="ECO:0000256" key="4">
    <source>
        <dbReference type="ARBA" id="ARBA00022692"/>
    </source>
</evidence>
<keyword evidence="4 7" id="KW-0812">Transmembrane</keyword>
<dbReference type="Gene3D" id="3.55.50.30">
    <property type="match status" value="1"/>
</dbReference>
<dbReference type="InterPro" id="IPR008969">
    <property type="entry name" value="CarboxyPept-like_regulatory"/>
</dbReference>
<gene>
    <name evidence="10" type="ORF">ACFSQW_19310</name>
</gene>
<dbReference type="InterPro" id="IPR023996">
    <property type="entry name" value="TonB-dep_OMP_SusC/RagA"/>
</dbReference>
<evidence type="ECO:0000256" key="1">
    <source>
        <dbReference type="ARBA" id="ARBA00004571"/>
    </source>
</evidence>
<dbReference type="EMBL" id="JBHULD010000018">
    <property type="protein sequence ID" value="MFD2556551.1"/>
    <property type="molecule type" value="Genomic_DNA"/>
</dbReference>
<keyword evidence="6 7" id="KW-0998">Cell outer membrane</keyword>
<dbReference type="Pfam" id="PF13715">
    <property type="entry name" value="CarbopepD_reg_2"/>
    <property type="match status" value="1"/>
</dbReference>
<dbReference type="Gene3D" id="2.170.130.10">
    <property type="entry name" value="TonB-dependent receptor, plug domain"/>
    <property type="match status" value="1"/>
</dbReference>
<keyword evidence="2 7" id="KW-0813">Transport</keyword>
<dbReference type="InterPro" id="IPR036942">
    <property type="entry name" value="Beta-barrel_TonB_sf"/>
</dbReference>
<dbReference type="SUPFAM" id="SSF49464">
    <property type="entry name" value="Carboxypeptidase regulatory domain-like"/>
    <property type="match status" value="1"/>
</dbReference>
<keyword evidence="3 7" id="KW-1134">Transmembrane beta strand</keyword>
<evidence type="ECO:0000256" key="3">
    <source>
        <dbReference type="ARBA" id="ARBA00022452"/>
    </source>
</evidence>